<dbReference type="SUPFAM" id="SSF54373">
    <property type="entry name" value="FAD-linked reductases, C-terminal domain"/>
    <property type="match status" value="1"/>
</dbReference>
<dbReference type="PANTHER" id="PTHR13847">
    <property type="entry name" value="SARCOSINE DEHYDROGENASE-RELATED"/>
    <property type="match status" value="1"/>
</dbReference>
<evidence type="ECO:0000259" key="1">
    <source>
        <dbReference type="Pfam" id="PF01266"/>
    </source>
</evidence>
<dbReference type="SUPFAM" id="SSF51905">
    <property type="entry name" value="FAD/NAD(P)-binding domain"/>
    <property type="match status" value="1"/>
</dbReference>
<reference evidence="2 3" key="1">
    <citation type="journal article" date="2018" name="Mol. Ecol.">
        <title>The obligate alkalophilic soda-lake fungus Sodiomyces alkalinus has shifted to a protein diet.</title>
        <authorList>
            <person name="Grum-Grzhimaylo A.A."/>
            <person name="Falkoski D.L."/>
            <person name="van den Heuvel J."/>
            <person name="Valero-Jimenez C.A."/>
            <person name="Min B."/>
            <person name="Choi I.G."/>
            <person name="Lipzen A."/>
            <person name="Daum C.G."/>
            <person name="Aanen D.K."/>
            <person name="Tsang A."/>
            <person name="Henrissat B."/>
            <person name="Bilanenko E.N."/>
            <person name="de Vries R.P."/>
            <person name="van Kan J.A.L."/>
            <person name="Grigoriev I.V."/>
            <person name="Debets A.J.M."/>
        </authorList>
    </citation>
    <scope>NUCLEOTIDE SEQUENCE [LARGE SCALE GENOMIC DNA]</scope>
    <source>
        <strain evidence="2 3">F11</strain>
    </source>
</reference>
<organism evidence="2 3">
    <name type="scientific">Sodiomyces alkalinus (strain CBS 110278 / VKM F-3762 / F11)</name>
    <name type="common">Alkaliphilic filamentous fungus</name>
    <dbReference type="NCBI Taxonomy" id="1314773"/>
    <lineage>
        <taxon>Eukaryota</taxon>
        <taxon>Fungi</taxon>
        <taxon>Dikarya</taxon>
        <taxon>Ascomycota</taxon>
        <taxon>Pezizomycotina</taxon>
        <taxon>Sordariomycetes</taxon>
        <taxon>Hypocreomycetidae</taxon>
        <taxon>Glomerellales</taxon>
        <taxon>Plectosphaerellaceae</taxon>
        <taxon>Sodiomyces</taxon>
    </lineage>
</organism>
<dbReference type="Gene3D" id="3.50.50.60">
    <property type="entry name" value="FAD/NAD(P)-binding domain"/>
    <property type="match status" value="1"/>
</dbReference>
<dbReference type="OrthoDB" id="498204at2759"/>
<dbReference type="PANTHER" id="PTHR13847:SF193">
    <property type="entry name" value="PYRUVATE DEHYDROGENASE PHOSPHATASE REGULATORY SUBUNIT, MITOCHONDRIAL"/>
    <property type="match status" value="1"/>
</dbReference>
<dbReference type="Gene3D" id="3.30.9.10">
    <property type="entry name" value="D-Amino Acid Oxidase, subunit A, domain 2"/>
    <property type="match status" value="1"/>
</dbReference>
<protein>
    <submittedName>
        <fullName evidence="2">FAD dependent oxidoreductase</fullName>
    </submittedName>
</protein>
<dbReference type="STRING" id="1314773.A0A3N2Q706"/>
<keyword evidence="3" id="KW-1185">Reference proteome</keyword>
<dbReference type="RefSeq" id="XP_028470336.1">
    <property type="nucleotide sequence ID" value="XM_028610232.1"/>
</dbReference>
<dbReference type="InterPro" id="IPR006076">
    <property type="entry name" value="FAD-dep_OxRdtase"/>
</dbReference>
<evidence type="ECO:0000313" key="2">
    <source>
        <dbReference type="EMBL" id="ROT42530.1"/>
    </source>
</evidence>
<dbReference type="InterPro" id="IPR036188">
    <property type="entry name" value="FAD/NAD-bd_sf"/>
</dbReference>
<evidence type="ECO:0000313" key="3">
    <source>
        <dbReference type="Proteomes" id="UP000272025"/>
    </source>
</evidence>
<name>A0A3N2Q706_SODAK</name>
<dbReference type="Proteomes" id="UP000272025">
    <property type="component" value="Unassembled WGS sequence"/>
</dbReference>
<accession>A0A3N2Q706</accession>
<dbReference type="AlphaFoldDB" id="A0A3N2Q706"/>
<dbReference type="Pfam" id="PF01266">
    <property type="entry name" value="DAO"/>
    <property type="match status" value="1"/>
</dbReference>
<dbReference type="GO" id="GO:0005739">
    <property type="term" value="C:mitochondrion"/>
    <property type="evidence" value="ECO:0007669"/>
    <property type="project" value="TreeGrafter"/>
</dbReference>
<feature type="domain" description="FAD dependent oxidoreductase" evidence="1">
    <location>
        <begin position="7"/>
        <end position="359"/>
    </location>
</feature>
<gene>
    <name evidence="2" type="ORF">SODALDRAFT_326692</name>
</gene>
<sequence>MSAEASVLIIGAGIVGSALAHFLSSSSKKRSITVVDRSIDTLVGSTGHAPGFIGQYIDSEVLTHLARDSVAEYLKVPGCFSTVGGLEVAFGSEGIRRLEPRCELARKRGLSAEIITVNDAAELAPQLVKPSDSDAALHFPADGTADAPAITNYYRDEARKAGVRFLQAEAKRLCIDEGKVTGVEVEVGDDSRLQHLVADRVSLATGIWAQELGAALGFPLPVVPVGHPYMYGRVRGPLLRRLPFVRWPEHHAYVRDHGTFYGIGTYDHRPLHYKPIDGSAIGNWVGDFQPALDAATTLFPDPTREEFPGAVRADKINGIFSMTPDNVPLAGEVSSVKGLYVAVAVWVTHASGTAKFISKLIEGEEIDTRLREALDPERFKGNSLPDLERQSLRGYNDIYKTEENGP</sequence>
<proteinExistence type="predicted"/>
<dbReference type="EMBL" id="ML119051">
    <property type="protein sequence ID" value="ROT42530.1"/>
    <property type="molecule type" value="Genomic_DNA"/>
</dbReference>
<dbReference type="GeneID" id="39578710"/>